<dbReference type="EMBL" id="CP021331">
    <property type="protein sequence ID" value="AVX05949.1"/>
    <property type="molecule type" value="Genomic_DNA"/>
</dbReference>
<geneLocation type="plasmid" evidence="2">
    <name>phl2708x3</name>
</geneLocation>
<evidence type="ECO:0000313" key="1">
    <source>
        <dbReference type="EMBL" id="AVX05949.1"/>
    </source>
</evidence>
<dbReference type="Proteomes" id="UP000258927">
    <property type="component" value="Plasmid pHL2708X3"/>
</dbReference>
<evidence type="ECO:0000313" key="2">
    <source>
        <dbReference type="Proteomes" id="UP000258927"/>
    </source>
</evidence>
<organism evidence="1 2">
    <name type="scientific">Maritalea myrionectae</name>
    <dbReference type="NCBI Taxonomy" id="454601"/>
    <lineage>
        <taxon>Bacteria</taxon>
        <taxon>Pseudomonadati</taxon>
        <taxon>Pseudomonadota</taxon>
        <taxon>Alphaproteobacteria</taxon>
        <taxon>Hyphomicrobiales</taxon>
        <taxon>Devosiaceae</taxon>
        <taxon>Maritalea</taxon>
    </lineage>
</organism>
<dbReference type="PROSITE" id="PS51257">
    <property type="entry name" value="PROKAR_LIPOPROTEIN"/>
    <property type="match status" value="1"/>
</dbReference>
<keyword evidence="2" id="KW-1185">Reference proteome</keyword>
<protein>
    <recommendedName>
        <fullName evidence="3">Lipoprotein</fullName>
    </recommendedName>
</protein>
<sequence length="156" mass="17285">MKLKNVLFIAAAGFLLTGCQTLPKTVSEMPPPPDKEEIMVMAYRSYLGTVGREGKDLQLHSVTAHKFFEGYDWAACISSAEVTEGNIYTHSKELKTPDGTIYGKGLELKVAEGTPTRRMWTMMIRLYDDGWGAPFFRHGGAKIGFLKVSDVCKSSN</sequence>
<dbReference type="KEGG" id="mmyr:MXMO3_03446"/>
<dbReference type="AlphaFoldDB" id="A0A2R4MJ15"/>
<accession>A0A2R4MJ15</accession>
<gene>
    <name evidence="1" type="ORF">MXMO3_03446</name>
</gene>
<reference evidence="1 2" key="1">
    <citation type="submission" date="2017-05" db="EMBL/GenBank/DDBJ databases">
        <title>Genome Analysis of Maritalea myrionectae HL2708#5.</title>
        <authorList>
            <consortium name="Cotde Inc.-PKNU"/>
            <person name="Jang D."/>
            <person name="Oh H.-M."/>
        </authorList>
    </citation>
    <scope>NUCLEOTIDE SEQUENCE [LARGE SCALE GENOMIC DNA]</scope>
    <source>
        <strain evidence="1 2">HL2708#5</strain>
        <plasmid evidence="2">phl2708x3</plasmid>
    </source>
</reference>
<proteinExistence type="predicted"/>
<keyword evidence="1" id="KW-0614">Plasmid</keyword>
<evidence type="ECO:0008006" key="3">
    <source>
        <dbReference type="Google" id="ProtNLM"/>
    </source>
</evidence>
<dbReference type="RefSeq" id="WP_117396904.1">
    <property type="nucleotide sequence ID" value="NZ_CP021331.1"/>
</dbReference>
<name>A0A2R4MJ15_9HYPH</name>